<evidence type="ECO:0000259" key="2">
    <source>
        <dbReference type="PROSITE" id="PS51084"/>
    </source>
</evidence>
<gene>
    <name evidence="3" type="ORF">ETAA1_07030</name>
</gene>
<dbReference type="Pfam" id="PF01230">
    <property type="entry name" value="HIT"/>
    <property type="match status" value="1"/>
</dbReference>
<evidence type="ECO:0000313" key="4">
    <source>
        <dbReference type="Proteomes" id="UP000319576"/>
    </source>
</evidence>
<dbReference type="PROSITE" id="PS51084">
    <property type="entry name" value="HIT_2"/>
    <property type="match status" value="1"/>
</dbReference>
<name>A0A517XMT0_9BACT</name>
<feature type="domain" description="HIT" evidence="2">
    <location>
        <begin position="8"/>
        <end position="112"/>
    </location>
</feature>
<keyword evidence="4" id="KW-1185">Reference proteome</keyword>
<dbReference type="PANTHER" id="PTHR46648:SF1">
    <property type="entry name" value="ADENOSINE 5'-MONOPHOSPHORAMIDASE HNT1"/>
    <property type="match status" value="1"/>
</dbReference>
<dbReference type="Proteomes" id="UP000319576">
    <property type="component" value="Chromosome"/>
</dbReference>
<dbReference type="GO" id="GO:0009117">
    <property type="term" value="P:nucleotide metabolic process"/>
    <property type="evidence" value="ECO:0007669"/>
    <property type="project" value="TreeGrafter"/>
</dbReference>
<dbReference type="EMBL" id="CP036273">
    <property type="protein sequence ID" value="QDU18807.1"/>
    <property type="molecule type" value="Genomic_DNA"/>
</dbReference>
<dbReference type="InterPro" id="IPR036265">
    <property type="entry name" value="HIT-like_sf"/>
</dbReference>
<organism evidence="3 4">
    <name type="scientific">Urbifossiella limnaea</name>
    <dbReference type="NCBI Taxonomy" id="2528023"/>
    <lineage>
        <taxon>Bacteria</taxon>
        <taxon>Pseudomonadati</taxon>
        <taxon>Planctomycetota</taxon>
        <taxon>Planctomycetia</taxon>
        <taxon>Gemmatales</taxon>
        <taxon>Gemmataceae</taxon>
        <taxon>Urbifossiella</taxon>
    </lineage>
</organism>
<dbReference type="GO" id="GO:0003824">
    <property type="term" value="F:catalytic activity"/>
    <property type="evidence" value="ECO:0007669"/>
    <property type="project" value="InterPro"/>
</dbReference>
<dbReference type="Gene3D" id="3.30.428.10">
    <property type="entry name" value="HIT-like"/>
    <property type="match status" value="1"/>
</dbReference>
<proteinExistence type="predicted"/>
<dbReference type="KEGG" id="uli:ETAA1_07030"/>
<protein>
    <submittedName>
        <fullName evidence="3">HIT domain protein</fullName>
    </submittedName>
</protein>
<dbReference type="OrthoDB" id="9799145at2"/>
<dbReference type="PANTHER" id="PTHR46648">
    <property type="entry name" value="HIT FAMILY PROTEIN 1"/>
    <property type="match status" value="1"/>
</dbReference>
<feature type="short sequence motif" description="Histidine triad motif" evidence="1">
    <location>
        <begin position="97"/>
        <end position="101"/>
    </location>
</feature>
<evidence type="ECO:0000256" key="1">
    <source>
        <dbReference type="PROSITE-ProRule" id="PRU00464"/>
    </source>
</evidence>
<accession>A0A517XMT0</accession>
<reference evidence="3 4" key="1">
    <citation type="submission" date="2019-02" db="EMBL/GenBank/DDBJ databases">
        <title>Deep-cultivation of Planctomycetes and their phenomic and genomic characterization uncovers novel biology.</title>
        <authorList>
            <person name="Wiegand S."/>
            <person name="Jogler M."/>
            <person name="Boedeker C."/>
            <person name="Pinto D."/>
            <person name="Vollmers J."/>
            <person name="Rivas-Marin E."/>
            <person name="Kohn T."/>
            <person name="Peeters S.H."/>
            <person name="Heuer A."/>
            <person name="Rast P."/>
            <person name="Oberbeckmann S."/>
            <person name="Bunk B."/>
            <person name="Jeske O."/>
            <person name="Meyerdierks A."/>
            <person name="Storesund J.E."/>
            <person name="Kallscheuer N."/>
            <person name="Luecker S."/>
            <person name="Lage O.M."/>
            <person name="Pohl T."/>
            <person name="Merkel B.J."/>
            <person name="Hornburger P."/>
            <person name="Mueller R.-W."/>
            <person name="Bruemmer F."/>
            <person name="Labrenz M."/>
            <person name="Spormann A.M."/>
            <person name="Op den Camp H."/>
            <person name="Overmann J."/>
            <person name="Amann R."/>
            <person name="Jetten M.S.M."/>
            <person name="Mascher T."/>
            <person name="Medema M.H."/>
            <person name="Devos D.P."/>
            <person name="Kaster A.-K."/>
            <person name="Ovreas L."/>
            <person name="Rohde M."/>
            <person name="Galperin M.Y."/>
            <person name="Jogler C."/>
        </authorList>
    </citation>
    <scope>NUCLEOTIDE SEQUENCE [LARGE SCALE GENOMIC DNA]</scope>
    <source>
        <strain evidence="3 4">ETA_A1</strain>
    </source>
</reference>
<evidence type="ECO:0000313" key="3">
    <source>
        <dbReference type="EMBL" id="QDU18807.1"/>
    </source>
</evidence>
<dbReference type="InterPro" id="IPR001310">
    <property type="entry name" value="Histidine_triad_HIT"/>
</dbReference>
<dbReference type="RefSeq" id="WP_145234342.1">
    <property type="nucleotide sequence ID" value="NZ_CP036273.1"/>
</dbReference>
<dbReference type="SUPFAM" id="SSF54197">
    <property type="entry name" value="HIT-like"/>
    <property type="match status" value="1"/>
</dbReference>
<sequence length="159" mass="17550">MAAASDCPFCAKLAAPDGWPAADVVWRFPNSVAVLGPWQSYPGYCVLVSRDHASELSQLGPRRAAFLDEMATLAEAIESCFRPHKLNYELLGNQVPHLHWHLFPRTADDPDRLRAVWFALDAADRDPAAKARLEVGPVPRSEAVARLQNHLRARNTASA</sequence>
<dbReference type="InterPro" id="IPR011146">
    <property type="entry name" value="HIT-like"/>
</dbReference>
<dbReference type="AlphaFoldDB" id="A0A517XMT0"/>